<dbReference type="RefSeq" id="WP_394406040.1">
    <property type="nucleotide sequence ID" value="NZ_JBIGIC010000001.1"/>
</dbReference>
<gene>
    <name evidence="1" type="ORF">ACG04R_02030</name>
</gene>
<dbReference type="Proteomes" id="UP001606134">
    <property type="component" value="Unassembled WGS sequence"/>
</dbReference>
<evidence type="ECO:0000313" key="1">
    <source>
        <dbReference type="EMBL" id="MFG6485430.1"/>
    </source>
</evidence>
<comment type="caution">
    <text evidence="1">The sequence shown here is derived from an EMBL/GenBank/DDBJ whole genome shotgun (WGS) entry which is preliminary data.</text>
</comment>
<proteinExistence type="predicted"/>
<organism evidence="1 2">
    <name type="scientific">Pelomonas candidula</name>
    <dbReference type="NCBI Taxonomy" id="3299025"/>
    <lineage>
        <taxon>Bacteria</taxon>
        <taxon>Pseudomonadati</taxon>
        <taxon>Pseudomonadota</taxon>
        <taxon>Betaproteobacteria</taxon>
        <taxon>Burkholderiales</taxon>
        <taxon>Sphaerotilaceae</taxon>
        <taxon>Roseateles</taxon>
    </lineage>
</organism>
<evidence type="ECO:0000313" key="2">
    <source>
        <dbReference type="Proteomes" id="UP001606134"/>
    </source>
</evidence>
<dbReference type="EMBL" id="JBIGIC010000001">
    <property type="protein sequence ID" value="MFG6485430.1"/>
    <property type="molecule type" value="Genomic_DNA"/>
</dbReference>
<keyword evidence="2" id="KW-1185">Reference proteome</keyword>
<name>A0ABW7H6A4_9BURK</name>
<reference evidence="1 2" key="1">
    <citation type="submission" date="2024-08" db="EMBL/GenBank/DDBJ databases">
        <authorList>
            <person name="Lu H."/>
        </authorList>
    </citation>
    <scope>NUCLEOTIDE SEQUENCE [LARGE SCALE GENOMIC DNA]</scope>
    <source>
        <strain evidence="1 2">BYS78W</strain>
    </source>
</reference>
<protein>
    <submittedName>
        <fullName evidence="1">Anti-sigma factor family protein</fullName>
    </submittedName>
</protein>
<sequence length="282" mass="30151">MNQPFPPPPASASLPEGEARLHAFVDDQLPPEERLAVLEQLAADPAAAARVAQWQAQRMTLRSLARNWPLDETPPELSGIVLRAAAAQRWRHHLPQALAAGLLLTLGVTGGYQWGRHEAGAPAWPAAPAGRAATVPGFAREAGVAFAVYSAEKRHPVEVTAAEQAHLVQWLSKRLGRPLQVPVLTDRGYALLGGRLLPGDASQPGSPRAQFMYENAGGDRLTLYVAVFAPGAAPAGTEFRVLQQDGRATLYWVDGDFGYALSASPAVELQPLAQRVHEQLAG</sequence>
<accession>A0ABW7H6A4</accession>